<feature type="non-terminal residue" evidence="1">
    <location>
        <position position="1"/>
    </location>
</feature>
<dbReference type="Gene3D" id="3.80.10.10">
    <property type="entry name" value="Ribonuclease Inhibitor"/>
    <property type="match status" value="1"/>
</dbReference>
<dbReference type="Proteomes" id="UP001374535">
    <property type="component" value="Chromosome 6"/>
</dbReference>
<dbReference type="PANTHER" id="PTHR48057:SF29">
    <property type="entry name" value="OS02G0609900 PROTEIN"/>
    <property type="match status" value="1"/>
</dbReference>
<accession>A0AAQ3RSH0</accession>
<sequence length="139" mass="15590">LITNTCEYLDFETLSSKLVKLEVLDLSHKSLTKDVLPSLGGFTSLKELYLSDNELDSNIYISGLCFMLKNLEVFDLSYNNFNNTDIASALSGLSFLKSLNLGNSQLTPRSILNISKLRSLEIHDIEGNQLNETILWRLG</sequence>
<dbReference type="InterPro" id="IPR001611">
    <property type="entry name" value="Leu-rich_rpt"/>
</dbReference>
<dbReference type="SUPFAM" id="SSF52047">
    <property type="entry name" value="RNI-like"/>
    <property type="match status" value="1"/>
</dbReference>
<gene>
    <name evidence="1" type="ORF">V8G54_019505</name>
</gene>
<organism evidence="1 2">
    <name type="scientific">Vigna mungo</name>
    <name type="common">Black gram</name>
    <name type="synonym">Phaseolus mungo</name>
    <dbReference type="NCBI Taxonomy" id="3915"/>
    <lineage>
        <taxon>Eukaryota</taxon>
        <taxon>Viridiplantae</taxon>
        <taxon>Streptophyta</taxon>
        <taxon>Embryophyta</taxon>
        <taxon>Tracheophyta</taxon>
        <taxon>Spermatophyta</taxon>
        <taxon>Magnoliopsida</taxon>
        <taxon>eudicotyledons</taxon>
        <taxon>Gunneridae</taxon>
        <taxon>Pentapetalae</taxon>
        <taxon>rosids</taxon>
        <taxon>fabids</taxon>
        <taxon>Fabales</taxon>
        <taxon>Fabaceae</taxon>
        <taxon>Papilionoideae</taxon>
        <taxon>50 kb inversion clade</taxon>
        <taxon>NPAAA clade</taxon>
        <taxon>indigoferoid/millettioid clade</taxon>
        <taxon>Phaseoleae</taxon>
        <taxon>Vigna</taxon>
    </lineage>
</organism>
<keyword evidence="2" id="KW-1185">Reference proteome</keyword>
<dbReference type="PANTHER" id="PTHR48057">
    <property type="entry name" value="LEUCINE-RICH REPEAT SERINE/THREONINE-PROTEIN KINASE 1"/>
    <property type="match status" value="1"/>
</dbReference>
<evidence type="ECO:0000313" key="2">
    <source>
        <dbReference type="Proteomes" id="UP001374535"/>
    </source>
</evidence>
<evidence type="ECO:0000313" key="1">
    <source>
        <dbReference type="EMBL" id="WVZ06159.1"/>
    </source>
</evidence>
<reference evidence="1 2" key="1">
    <citation type="journal article" date="2023" name="Life. Sci Alliance">
        <title>Evolutionary insights into 3D genome organization and epigenetic landscape of Vigna mungo.</title>
        <authorList>
            <person name="Junaid A."/>
            <person name="Singh B."/>
            <person name="Bhatia S."/>
        </authorList>
    </citation>
    <scope>NUCLEOTIDE SEQUENCE [LARGE SCALE GENOMIC DNA]</scope>
    <source>
        <strain evidence="1">Urdbean</strain>
    </source>
</reference>
<dbReference type="InterPro" id="IPR032675">
    <property type="entry name" value="LRR_dom_sf"/>
</dbReference>
<dbReference type="AlphaFoldDB" id="A0AAQ3RSH0"/>
<protein>
    <submittedName>
        <fullName evidence="1">Uncharacterized protein</fullName>
    </submittedName>
</protein>
<dbReference type="Pfam" id="PF00560">
    <property type="entry name" value="LRR_1"/>
    <property type="match status" value="2"/>
</dbReference>
<dbReference type="EMBL" id="CP144695">
    <property type="protein sequence ID" value="WVZ06159.1"/>
    <property type="molecule type" value="Genomic_DNA"/>
</dbReference>
<dbReference type="InterPro" id="IPR052595">
    <property type="entry name" value="LRRC69/RLP"/>
</dbReference>
<name>A0AAQ3RSH0_VIGMU</name>
<proteinExistence type="predicted"/>